<dbReference type="PANTHER" id="PTHR43133:SF46">
    <property type="entry name" value="RNA POLYMERASE SIGMA-70 FACTOR ECF SUBFAMILY"/>
    <property type="match status" value="1"/>
</dbReference>
<keyword evidence="4" id="KW-0804">Transcription</keyword>
<proteinExistence type="inferred from homology"/>
<sequence>MPDYTTYSDIELTDLLKAGKHGAFAEIYNRYIFTLLNHANNKLYDREEAKDVVHEVFTMLWSKRGSLQITNLSGYLYTSVRNIILNQIAHKSVRDKYILSMAHFSEQGSIKTDHLIREHQLSELIEKEIAALPVKMRNVFELNRKKHLSHREISIELNISEQTVSKHITNALRILRTKFGLYLYLCWFFHR</sequence>
<evidence type="ECO:0000256" key="3">
    <source>
        <dbReference type="ARBA" id="ARBA00023082"/>
    </source>
</evidence>
<dbReference type="NCBIfam" id="TIGR02985">
    <property type="entry name" value="Sig70_bacteroi1"/>
    <property type="match status" value="1"/>
</dbReference>
<evidence type="ECO:0000259" key="6">
    <source>
        <dbReference type="Pfam" id="PF08281"/>
    </source>
</evidence>
<dbReference type="Proteomes" id="UP000240971">
    <property type="component" value="Unassembled WGS sequence"/>
</dbReference>
<evidence type="ECO:0000256" key="4">
    <source>
        <dbReference type="ARBA" id="ARBA00023163"/>
    </source>
</evidence>
<gene>
    <name evidence="7" type="ORF">CLV51_104117</name>
</gene>
<keyword evidence="2" id="KW-0805">Transcription regulation</keyword>
<organism evidence="7 8">
    <name type="scientific">Chitinophaga niastensis</name>
    <dbReference type="NCBI Taxonomy" id="536980"/>
    <lineage>
        <taxon>Bacteria</taxon>
        <taxon>Pseudomonadati</taxon>
        <taxon>Bacteroidota</taxon>
        <taxon>Chitinophagia</taxon>
        <taxon>Chitinophagales</taxon>
        <taxon>Chitinophagaceae</taxon>
        <taxon>Chitinophaga</taxon>
    </lineage>
</organism>
<evidence type="ECO:0000313" key="7">
    <source>
        <dbReference type="EMBL" id="PSL45415.1"/>
    </source>
</evidence>
<evidence type="ECO:0000256" key="1">
    <source>
        <dbReference type="ARBA" id="ARBA00010641"/>
    </source>
</evidence>
<name>A0A2P8HGS8_CHINA</name>
<dbReference type="RefSeq" id="WP_106529752.1">
    <property type="nucleotide sequence ID" value="NZ_PYAW01000004.1"/>
</dbReference>
<keyword evidence="3" id="KW-0731">Sigma factor</keyword>
<dbReference type="NCBIfam" id="TIGR02937">
    <property type="entry name" value="sigma70-ECF"/>
    <property type="match status" value="1"/>
</dbReference>
<dbReference type="InterPro" id="IPR014284">
    <property type="entry name" value="RNA_pol_sigma-70_dom"/>
</dbReference>
<dbReference type="Pfam" id="PF08281">
    <property type="entry name" value="Sigma70_r4_2"/>
    <property type="match status" value="1"/>
</dbReference>
<feature type="domain" description="RNA polymerase sigma-70 region 2" evidence="5">
    <location>
        <begin position="28"/>
        <end position="91"/>
    </location>
</feature>
<dbReference type="InterPro" id="IPR039425">
    <property type="entry name" value="RNA_pol_sigma-70-like"/>
</dbReference>
<dbReference type="PANTHER" id="PTHR43133">
    <property type="entry name" value="RNA POLYMERASE ECF-TYPE SIGMA FACTO"/>
    <property type="match status" value="1"/>
</dbReference>
<dbReference type="InterPro" id="IPR013324">
    <property type="entry name" value="RNA_pol_sigma_r3/r4-like"/>
</dbReference>
<dbReference type="SUPFAM" id="SSF88946">
    <property type="entry name" value="Sigma2 domain of RNA polymerase sigma factors"/>
    <property type="match status" value="1"/>
</dbReference>
<comment type="caution">
    <text evidence="7">The sequence shown here is derived from an EMBL/GenBank/DDBJ whole genome shotgun (WGS) entry which is preliminary data.</text>
</comment>
<reference evidence="7 8" key="1">
    <citation type="submission" date="2018-03" db="EMBL/GenBank/DDBJ databases">
        <title>Genomic Encyclopedia of Archaeal and Bacterial Type Strains, Phase II (KMG-II): from individual species to whole genera.</title>
        <authorList>
            <person name="Goeker M."/>
        </authorList>
    </citation>
    <scope>NUCLEOTIDE SEQUENCE [LARGE SCALE GENOMIC DNA]</scope>
    <source>
        <strain evidence="7 8">DSM 24859</strain>
    </source>
</reference>
<dbReference type="EMBL" id="PYAW01000004">
    <property type="protein sequence ID" value="PSL45415.1"/>
    <property type="molecule type" value="Genomic_DNA"/>
</dbReference>
<dbReference type="AlphaFoldDB" id="A0A2P8HGS8"/>
<evidence type="ECO:0000313" key="8">
    <source>
        <dbReference type="Proteomes" id="UP000240971"/>
    </source>
</evidence>
<dbReference type="Pfam" id="PF04542">
    <property type="entry name" value="Sigma70_r2"/>
    <property type="match status" value="1"/>
</dbReference>
<dbReference type="InterPro" id="IPR013325">
    <property type="entry name" value="RNA_pol_sigma_r2"/>
</dbReference>
<dbReference type="GO" id="GO:0003677">
    <property type="term" value="F:DNA binding"/>
    <property type="evidence" value="ECO:0007669"/>
    <property type="project" value="InterPro"/>
</dbReference>
<dbReference type="OrthoDB" id="659569at2"/>
<dbReference type="Gene3D" id="1.10.1740.10">
    <property type="match status" value="1"/>
</dbReference>
<protein>
    <submittedName>
        <fullName evidence="7">RNA polymerase sigma-70 factor (ECF subfamily)</fullName>
    </submittedName>
</protein>
<dbReference type="InterPro" id="IPR013249">
    <property type="entry name" value="RNA_pol_sigma70_r4_t2"/>
</dbReference>
<dbReference type="InterPro" id="IPR007627">
    <property type="entry name" value="RNA_pol_sigma70_r2"/>
</dbReference>
<accession>A0A2P8HGS8</accession>
<dbReference type="SUPFAM" id="SSF88659">
    <property type="entry name" value="Sigma3 and sigma4 domains of RNA polymerase sigma factors"/>
    <property type="match status" value="1"/>
</dbReference>
<comment type="similarity">
    <text evidence="1">Belongs to the sigma-70 factor family. ECF subfamily.</text>
</comment>
<feature type="domain" description="RNA polymerase sigma factor 70 region 4 type 2" evidence="6">
    <location>
        <begin position="123"/>
        <end position="173"/>
    </location>
</feature>
<evidence type="ECO:0000256" key="2">
    <source>
        <dbReference type="ARBA" id="ARBA00023015"/>
    </source>
</evidence>
<dbReference type="GO" id="GO:0006352">
    <property type="term" value="P:DNA-templated transcription initiation"/>
    <property type="evidence" value="ECO:0007669"/>
    <property type="project" value="InterPro"/>
</dbReference>
<evidence type="ECO:0000259" key="5">
    <source>
        <dbReference type="Pfam" id="PF04542"/>
    </source>
</evidence>
<dbReference type="Gene3D" id="1.10.10.10">
    <property type="entry name" value="Winged helix-like DNA-binding domain superfamily/Winged helix DNA-binding domain"/>
    <property type="match status" value="1"/>
</dbReference>
<dbReference type="InterPro" id="IPR036388">
    <property type="entry name" value="WH-like_DNA-bd_sf"/>
</dbReference>
<keyword evidence="8" id="KW-1185">Reference proteome</keyword>
<dbReference type="GO" id="GO:0016987">
    <property type="term" value="F:sigma factor activity"/>
    <property type="evidence" value="ECO:0007669"/>
    <property type="project" value="UniProtKB-KW"/>
</dbReference>
<dbReference type="InterPro" id="IPR014327">
    <property type="entry name" value="RNA_pol_sigma70_bacteroid"/>
</dbReference>